<dbReference type="InterPro" id="IPR035699">
    <property type="entry name" value="AAA_6"/>
</dbReference>
<dbReference type="InterPro" id="IPR026983">
    <property type="entry name" value="DHC"/>
</dbReference>
<dbReference type="InterPro" id="IPR041466">
    <property type="entry name" value="Dynein_AAA5_ext"/>
</dbReference>
<dbReference type="FunFam" id="3.10.490.20:FF:000006">
    <property type="entry name" value="Dynein axonemal heavy chain 10"/>
    <property type="match status" value="1"/>
</dbReference>
<feature type="coiled-coil region" evidence="17">
    <location>
        <begin position="3091"/>
        <end position="3167"/>
    </location>
</feature>
<evidence type="ECO:0000256" key="3">
    <source>
        <dbReference type="ARBA" id="ARBA00022490"/>
    </source>
</evidence>
<dbReference type="Pfam" id="PF08393">
    <property type="entry name" value="DHC_N2"/>
    <property type="match status" value="1"/>
</dbReference>
<dbReference type="SUPFAM" id="SSF52540">
    <property type="entry name" value="P-loop containing nucleoside triphosphate hydrolases"/>
    <property type="match status" value="4"/>
</dbReference>
<dbReference type="FunFam" id="3.40.50.300:FF:002141">
    <property type="entry name" value="Dynein heavy chain"/>
    <property type="match status" value="1"/>
</dbReference>
<dbReference type="Pfam" id="PF12777">
    <property type="entry name" value="MT"/>
    <property type="match status" value="1"/>
</dbReference>
<keyword evidence="5" id="KW-0677">Repeat</keyword>
<comment type="similarity">
    <text evidence="2">Belongs to the dynein heavy chain family.</text>
</comment>
<dbReference type="Gene3D" id="1.20.140.100">
    <property type="entry name" value="Dynein heavy chain, N-terminal domain 2"/>
    <property type="match status" value="1"/>
</dbReference>
<dbReference type="InterPro" id="IPR003593">
    <property type="entry name" value="AAA+_ATPase"/>
</dbReference>
<dbReference type="GO" id="GO:0005874">
    <property type="term" value="C:microtubule"/>
    <property type="evidence" value="ECO:0007669"/>
    <property type="project" value="UniProtKB-KW"/>
</dbReference>
<keyword evidence="12" id="KW-0206">Cytoskeleton</keyword>
<dbReference type="InterPro" id="IPR042219">
    <property type="entry name" value="AAA_lid_11_sf"/>
</dbReference>
<gene>
    <name evidence="19" type="ORF">ACHAWO_004554</name>
</gene>
<dbReference type="Gene3D" id="3.40.50.300">
    <property type="entry name" value="P-loop containing nucleotide triphosphate hydrolases"/>
    <property type="match status" value="5"/>
</dbReference>
<comment type="function">
    <text evidence="14">Force generating protein of eukaryotic cilia and flagella. Produces force towards the minus ends of microtubules. Dynein has ATPase activity; the force-producing power stroke is thought to occur on release of ADP. Required for assembly of the I1 inner arm complex and its targeting to the appropriate axoneme location. Also required for phototaxis.</text>
</comment>
<feature type="coiled-coil region" evidence="17">
    <location>
        <begin position="3300"/>
        <end position="3365"/>
    </location>
</feature>
<dbReference type="PANTHER" id="PTHR46532">
    <property type="entry name" value="MALE FERTILITY FACTOR KL5"/>
    <property type="match status" value="1"/>
</dbReference>
<comment type="subcellular location">
    <subcellularLocation>
        <location evidence="1">Cytoplasm</location>
        <location evidence="1">Cytoskeleton</location>
        <location evidence="1">Cilium axoneme</location>
    </subcellularLocation>
</comment>
<dbReference type="InterPro" id="IPR013602">
    <property type="entry name" value="Dynein_heavy_linker"/>
</dbReference>
<dbReference type="FunFam" id="1.20.920.20:FF:000001">
    <property type="entry name" value="dynein heavy chain 2, axonemal"/>
    <property type="match status" value="1"/>
</dbReference>
<dbReference type="Gene3D" id="3.20.180.20">
    <property type="entry name" value="Dynein heavy chain, N-terminal domain 2"/>
    <property type="match status" value="1"/>
</dbReference>
<dbReference type="Gene3D" id="1.20.920.20">
    <property type="match status" value="1"/>
</dbReference>
<keyword evidence="6" id="KW-0547">Nucleotide-binding</keyword>
<evidence type="ECO:0000256" key="11">
    <source>
        <dbReference type="ARBA" id="ARBA00023175"/>
    </source>
</evidence>
<dbReference type="FunFam" id="3.40.50.300:FF:000219">
    <property type="entry name" value="Dynein axonemal heavy chain 17"/>
    <property type="match status" value="1"/>
</dbReference>
<dbReference type="Gene3D" id="1.10.8.710">
    <property type="match status" value="1"/>
</dbReference>
<dbReference type="Gene3D" id="1.20.920.30">
    <property type="match status" value="1"/>
</dbReference>
<evidence type="ECO:0000256" key="2">
    <source>
        <dbReference type="ARBA" id="ARBA00008887"/>
    </source>
</evidence>
<name>A0ABD3NHT7_9STRA</name>
<evidence type="ECO:0000256" key="9">
    <source>
        <dbReference type="ARBA" id="ARBA00023054"/>
    </source>
</evidence>
<accession>A0ABD3NHT7</accession>
<dbReference type="InterPro" id="IPR043160">
    <property type="entry name" value="Dynein_C_barrel"/>
</dbReference>
<dbReference type="FunFam" id="1.10.287.2620:FF:000002">
    <property type="entry name" value="Dynein heavy chain 2, axonemal"/>
    <property type="match status" value="1"/>
</dbReference>
<dbReference type="InterPro" id="IPR042228">
    <property type="entry name" value="Dynein_linker_3"/>
</dbReference>
<evidence type="ECO:0000256" key="15">
    <source>
        <dbReference type="ARBA" id="ARBA00063032"/>
    </source>
</evidence>
<dbReference type="Gene3D" id="1.10.472.130">
    <property type="match status" value="1"/>
</dbReference>
<evidence type="ECO:0000256" key="5">
    <source>
        <dbReference type="ARBA" id="ARBA00022737"/>
    </source>
</evidence>
<dbReference type="Pfam" id="PF08385">
    <property type="entry name" value="DHC_N1"/>
    <property type="match status" value="1"/>
</dbReference>
<evidence type="ECO:0000313" key="20">
    <source>
        <dbReference type="Proteomes" id="UP001530400"/>
    </source>
</evidence>
<evidence type="ECO:0000313" key="19">
    <source>
        <dbReference type="EMBL" id="KAL3775460.1"/>
    </source>
</evidence>
<evidence type="ECO:0000256" key="10">
    <source>
        <dbReference type="ARBA" id="ARBA00023069"/>
    </source>
</evidence>
<dbReference type="InterPro" id="IPR041589">
    <property type="entry name" value="DNAH3_AAA_lid_1"/>
</dbReference>
<dbReference type="PANTHER" id="PTHR46532:SF11">
    <property type="entry name" value="DYNEIN AXONEMAL HEAVY CHAIN 12"/>
    <property type="match status" value="1"/>
</dbReference>
<dbReference type="Pfam" id="PF12780">
    <property type="entry name" value="AAA_8"/>
    <property type="match status" value="1"/>
</dbReference>
<evidence type="ECO:0000256" key="16">
    <source>
        <dbReference type="ARBA" id="ARBA00077719"/>
    </source>
</evidence>
<keyword evidence="9 17" id="KW-0175">Coiled coil</keyword>
<evidence type="ECO:0000256" key="7">
    <source>
        <dbReference type="ARBA" id="ARBA00022840"/>
    </source>
</evidence>
<keyword evidence="3" id="KW-0963">Cytoplasm</keyword>
<dbReference type="Proteomes" id="UP001530400">
    <property type="component" value="Unassembled WGS sequence"/>
</dbReference>
<dbReference type="GO" id="GO:0070286">
    <property type="term" value="P:axonemal dynein complex assembly"/>
    <property type="evidence" value="ECO:0007669"/>
    <property type="project" value="UniProtKB-ARBA"/>
</dbReference>
<keyword evidence="4" id="KW-0493">Microtubule</keyword>
<protein>
    <recommendedName>
        <fullName evidence="16">Dynein-1, subspecies f</fullName>
    </recommendedName>
</protein>
<dbReference type="InterPro" id="IPR043157">
    <property type="entry name" value="Dynein_AAA1S"/>
</dbReference>
<keyword evidence="8" id="KW-0243">Dynein</keyword>
<dbReference type="FunFam" id="1.20.140.100:FF:000001">
    <property type="entry name" value="dynein heavy chain 17, axonemal"/>
    <property type="match status" value="1"/>
</dbReference>
<dbReference type="Pfam" id="PF17857">
    <property type="entry name" value="AAA_lid_1"/>
    <property type="match status" value="1"/>
</dbReference>
<dbReference type="FunFam" id="3.40.50.300:FF:000049">
    <property type="entry name" value="Dynein, axonemal, heavy chain 5"/>
    <property type="match status" value="1"/>
</dbReference>
<dbReference type="InterPro" id="IPR004273">
    <property type="entry name" value="Dynein_heavy_D6_P-loop"/>
</dbReference>
<dbReference type="InterPro" id="IPR024743">
    <property type="entry name" value="Dynein_HC_stalk"/>
</dbReference>
<dbReference type="FunFam" id="1.10.8.710:FF:000007">
    <property type="entry name" value="Putative dynein heavy chain"/>
    <property type="match status" value="1"/>
</dbReference>
<feature type="domain" description="AAA+ ATPase" evidence="18">
    <location>
        <begin position="1842"/>
        <end position="1943"/>
    </location>
</feature>
<dbReference type="FunFam" id="1.20.58.1120:FF:000001">
    <property type="entry name" value="dynein heavy chain 2, axonemal"/>
    <property type="match status" value="1"/>
</dbReference>
<dbReference type="InterPro" id="IPR035706">
    <property type="entry name" value="AAA_9"/>
</dbReference>
<dbReference type="InterPro" id="IPR024317">
    <property type="entry name" value="Dynein_heavy_chain_D4_dom"/>
</dbReference>
<dbReference type="Pfam" id="PF12774">
    <property type="entry name" value="AAA_6"/>
    <property type="match status" value="1"/>
</dbReference>
<dbReference type="Gene3D" id="1.10.8.720">
    <property type="entry name" value="Region D6 of dynein motor"/>
    <property type="match status" value="1"/>
</dbReference>
<dbReference type="SMART" id="SM00382">
    <property type="entry name" value="AAA"/>
    <property type="match status" value="2"/>
</dbReference>
<keyword evidence="10" id="KW-0969">Cilium</keyword>
<dbReference type="Gene3D" id="6.10.140.1060">
    <property type="match status" value="1"/>
</dbReference>
<dbReference type="InterPro" id="IPR027417">
    <property type="entry name" value="P-loop_NTPase"/>
</dbReference>
<evidence type="ECO:0000256" key="12">
    <source>
        <dbReference type="ARBA" id="ARBA00023212"/>
    </source>
</evidence>
<comment type="caution">
    <text evidence="19">The sequence shown here is derived from an EMBL/GenBank/DDBJ whole genome shotgun (WGS) entry which is preliminary data.</text>
</comment>
<dbReference type="Gene3D" id="3.10.490.20">
    <property type="match status" value="1"/>
</dbReference>
<proteinExistence type="inferred from homology"/>
<dbReference type="Gene3D" id="1.20.1270.280">
    <property type="match status" value="1"/>
</dbReference>
<sequence>MADDGNSSFWDDPRVEFVVQCIQSTYSKLTPGQKIDKQFCTEATSEILELFFSSNNVKCILIPETLKIVEAMPNRLPKTKCLAISKLVDELTEANIRTSTFIAEVGGMSSFEHLELVSKNILLPVLSNQTNQLNWGDLTSREITDCFHSFLSSSAILCGQVKAETRLPTPSLHLDDESPETGNRITLLEGTIITWTKQIKNVLKQDPEAQLKLGFHPTPDAEIAFWKNKANNLNSIFEQLQSPSIRRILRALDQAKSTYCTTFARLCKEVYSARLEANDNVKHLKTLEKWINKLNEDDFSNLTSLFKPIMHILMLIWKHSTYYNTPTRLVILIKQMCNSIIDQACRYTSGEQIFNLIENEEANVAVNELMMVLKVCGSFKTTFFEYKKLVASECTDNQWRIQNAPLFGRLDSFIERCHDVLDLTKTIVQFSKLAKVEIGGTKGSTLTNSIQQIKDDFQNAVNVIKNLDCDMLDIGAPQFDTEYSELKQFVKEIERRLGAVIGLALDDCETVYGRFQLVDTFDRQLLDRPIIQDEVEVKQIRLIQSYGKDLKIIQEEFIQNRLSPPKETLSNLPPIAGALTWCRGLIARVKIPMSKMEGLDRNILNREEAKEVFKIHKAIMSSLLEFENQKVVQWAREVDSTSSSKLDLPLLRRTEGSRQLLTNFDPALVRLLREVKYFLLLGLSVPDSALSIFQSADTFRGWTGNLDLIVNMNNSVLKNMLPVERPLIDPYLAKFDLVVQPGIESLNWRSDGVSEFVAESMDQVKIVHDILKTMKDNLEAVRAIVEKWDKPMISRKTKPTEKEEFERSFKALKTSNHSDIKDGGKQIHTLLRETNKVLRVSNASSDWKCYIEFVNSVVVEGLSRAIMTSLDYLLDQIDSEAIKRDGLLPLLEIQLILGDSNGIAFLPPLGHTADKRGMSDMVDGIVGSFFQISTLFKRLDAEGTYMREVHSDLAINSVLALLSDSLAANDEKCHELKTSFDKYSYLWETDLTSYFEKFCQDATVVTENGTNLLDLEKFDKAIQKCVDAQNDVAKARSPADIGWLRVDITPAKREISMFATKWIKLFTNHMHQSIISTLTDLHNFMQTTTQGLKSDIVDDEGSQENLMAVMSVIRDVRLKMNSVPELFAPQRECMQILRRYGVDVLETKVAGQNLQDFLEEVPLAWEAVVKKTFKTKEEIMPMQMASVDSLKVDIDQFYLSIRAFRGDFRANAPFKFDGDCTEAFSIIDSYASKLDDLEVKIESFRELEDLFEVQPMSYPEIAETRSEIKQLICLWEFKQSVNKVYEGWRKALWKDVNTVDLEDQNKRLRKELKEKGNSYASMKGWQVYKDIDESIAIMATVLPLVHDLHSNAMRPRHWAALARVCNVKAVDPSDPKFSLRDMLLLNLHSHKEAVEDIVETAMKELKIEKKLTEIEQVWSVMELNYSAHKDTEMFVPRPSEEVVESMEAHQMELQGIYGMGKFMEYFKDRVMQWQSNLRTVDDTLRMWITVSRSWASLESIFLASADIRSQLPEDTKRFEGIDSEFKELMKEAVLETNCARVCSVEGRCESLKGMRERLEMCQKSLHEYLDIKKKIFPRFYFVSSVALLDMLANGTNPPKIMPYLGDCYDALANLKFVTDEDGKQSDKVVDTMIAKDGEEVKLHENFVMEGEVEGYLNHLTESMRKSLKVILSDAVEKAVNWEIDTPRHEWLFNYPAQLCITGTQIYWTDETQQALEEYEGGQEDAVKKYLQVCNKRLSALIQLVLGELSSEDRTKIISLITMDVHSRDVIDRLVAQKTDGPNAFAWQQQLRFEWEQPTLDVNVKICDFSCKYFYEWVGNTGRLVITPLTDRCYITLTMALKLYLGGAPAGPAGTGKTETTKDLARALAIPCYVFNCSDQMNFQSIADIFRGLAQTGAWGCFDEFNRIPIEVLSVVATQVKTIQDAIVKYSRPENRDEEFQSAPAGTPPVKVGYFDFMGDTISLIPTCGFWITMNPGYAGRTELPENLKALFRSCAMIRPDMKLIQENMLMAEGFQTARALSVKFNTLYELSAALLSKQPHYDWGLRAVKSVLRVAGGMKRANPKLDENQVLMHALRDFNTPKMPLHDIPIFLRLVNDLFMGLTVDSKVDEDLKAKIVRVAKERGLQYDEMFVNKTCNFQELLDVRHSVMLLGPAGCAKTTIWKTLQGAHNLDKPKPTCVAETVNPKAVTGDELYGYMTLAKDWKDGVLSIIMRGMSKNFADQGFHDYQTYKWVVLDGDIDAVWIESMNTVMDDNKVLTLVSNERVPLSPAMRMVFEINSLKNATPATVSRAGILFINEVDVGWRPLVETWVQGRDNSTEKNNLPSLFDRYIDALVEMTRRGYKEVTPIRLINKVSTILYLLEGMLPLIPEGKIAPESIEMVFAFSAMWAFGGPMIVDKSGDYRKKFSEDFASNFGAKFPNEGLCFDYFYDPKSGECVQWQSLVPTYSPVPIGTRPGETPFNELFVETVETVRMTYLLDMLVRNGKYAMLVGNAGTGKTEIIKNYLNSLDKDADGIVSKNIVMSYYTSSYTLQNELEGYIDKRSGNIFGPPMGKKMVFFIDDMNLPYAETYGTQNSIALLTQHMQYGSIFDRSDLGMRKKLNDIQYLAAMNPTAGSFEICERCQRHFATFAIMMPSQSDLNTIFSSLFGGHVSSFQPVMQELTGKIVETAIQVHDAVSSKFLPSAMRFMYNWNMRELANIFQGCCLAKGDYYIKPAMLANLFIHESQRVYADRLVTEDEIEVFNGLFTDIVKKNLSATSISTDDLFQQHNVFTNFVTTTDGSYLPVPSVERLKSVLDSKLVEYNESNAIMDLVLFEQAILHVTRINRIIQNPGGNAMLIGVGGSGKQSLCRLAAFISDYEVRQIAVTASYSVEDLKEELRSIYMSAGVRGNPIVFLITDSQIVNEKFLVYINGIITSGWIPDLFPKEDIDNILGSIANEAKSAGVPDTPEARINFFVSKVKRNLHVVFAFSPVGDTFRIRARRFPGLVNNTVIDQFHPWPRDALVSVAERFLEEVEMSGSADIKKNLAMHMAEEHLSVADMSRRFLETQRRYNYVTPKSFLELISFFKYLLGNKQTDLQRLIDRLDVGLSTLRKTSQDVSELQKDLKITMEKVEEKKVATDKLIEEMSVQQADAQVQEEAAQIEATKANEESEKAMAIENEAEKELSEAKPAMEAAAAAVDCLSKAMLTELKNLSKPPAGVDKVTNACLILIEKEYNPKKQTWNRAKQMMANVDAFKGKLSEFRGEDITEQEIGLIQQYMDDPIFTPEKMSSKSAAAANLCTWVVNIYSFNRIYVKVKPLMDSLQAARESKAAAIASLEAAQQKVAEVQSQLAMLNEKYEEAVREKQEVEDQAEKLTTRADLAQRLVGGLASENVRWRQEIERLKSNALTLVGDCMLAAGFVSYVGAFDKDLREDLWKNQWSADLKSRNIPMTDASDPLEVLSDEGKNSKMISEGLPSDRISLENGAILTNCKRWPLLIDPQVQAIKWLKKKEEGNLDIIQLTQKNWLKVLQNAITNGRCVIIENIGQDIDATLDPVLSRSIYKKGRSLYLKLAGEEVEYDPAFQLYLQTKWSNPHYKPEIAAQCTLINFIATEKGLEDQLLAKVVELERKDLEEKSKALTTAAINYQIQLVELEDELLERLANAPEDILSDVPLIEGLEATKKTAKEINDAVESGKITQKEVEEAREAYRPQAAEGAMLYFLLTKLCVIDHMYQYSLDSFLTFFVKSVHKAPAKDNLQDRVLSLRDSLRISIFTWVSRGLFERHKLIFLAQLTFNLMKRGIIGNEEWNEAQFQFLIRAPTKQSEQNPLNWLPDAAWASTAALSDLEEFSKFTSDLVEAAPRFREWFNGIAPESEKLPLDWAGLDKQPFQKMLVVRCLRPDRIASSLTNFIRHTLPDATSYIECDSTLNSLEVLDSCLADSTPKTPIYFILSPGANVVADLDKKAAENGLQKGVSYHNVSMGQGQDVVAMSCLETAHRNGHWVILNNVHLMPKWLIELEKKLDEYAAEGSHEKFRVFLTSDPSNAIPIGILNRCIKLTNEPPAGLKANLKRAWCFFPKEYIEEVDSKTKSILFGLCHFHSVLMERKQFGPMGFNMKYPFSIGDLKDSATCLQNYMDNSGGGKIPWQDLKYIFGEIMYGGHIVNDFDRLVANEYLNFYMKDELLDETEMYPFAEDEKGISFTSPAPTSFDKYIEHIDKTMTGDTPIAFGLHPNAEIDFRTQQSNTLFKTLIELQPREAASGEGAVSPQQVAEATANEILEKFADKSFDVEELVRGLDEVGPYQNVFIQEMDVMNGLLAEIKRSIKELQLGFAGELTMSEPMEDLMMSLYLDRVPATWAKRAWPSMKSLGSWVKNFSDRLTQLEEWSNNPSEIPTVTWISGLVNPTSFLTAICQVTAQKNQWELDKLVTFTRVTKMMSVDEVDGPSRDGAYITGLYLQGASWDVNGCQIEKSKPKEMFCQMPIINVKAVTKEKANVGGVYHCPTYMTEGRGPTWYFNAQLRTSSPPARWTLAGCALIGEIS</sequence>
<dbReference type="InterPro" id="IPR013594">
    <property type="entry name" value="Dynein_heavy_tail"/>
</dbReference>
<dbReference type="FunFam" id="3.40.50.300:FF:000153">
    <property type="entry name" value="Dynein axonemal heavy chain 1"/>
    <property type="match status" value="1"/>
</dbReference>
<dbReference type="Gene3D" id="1.20.58.1120">
    <property type="match status" value="1"/>
</dbReference>
<dbReference type="InterPro" id="IPR041228">
    <property type="entry name" value="Dynein_C"/>
</dbReference>
<evidence type="ECO:0000256" key="17">
    <source>
        <dbReference type="SAM" id="Coils"/>
    </source>
</evidence>
<evidence type="ECO:0000256" key="4">
    <source>
        <dbReference type="ARBA" id="ARBA00022701"/>
    </source>
</evidence>
<dbReference type="Pfam" id="PF12775">
    <property type="entry name" value="AAA_7"/>
    <property type="match status" value="1"/>
</dbReference>
<keyword evidence="13" id="KW-0966">Cell projection</keyword>
<comment type="subunit">
    <text evidence="15">The I1 inner arm complex (also known as the f dynein complex) is a two-headed isoform composed of two heavy chains (1-alpha and 1-beta), three intermediate chains and three light chains. I1 occupies a specific position proximal to the first radial spoke and repeats every 96 nm along the length of the axoneme.</text>
</comment>
<organism evidence="19 20">
    <name type="scientific">Cyclotella atomus</name>
    <dbReference type="NCBI Taxonomy" id="382360"/>
    <lineage>
        <taxon>Eukaryota</taxon>
        <taxon>Sar</taxon>
        <taxon>Stramenopiles</taxon>
        <taxon>Ochrophyta</taxon>
        <taxon>Bacillariophyta</taxon>
        <taxon>Coscinodiscophyceae</taxon>
        <taxon>Thalassiosirophycidae</taxon>
        <taxon>Stephanodiscales</taxon>
        <taxon>Stephanodiscaceae</taxon>
        <taxon>Cyclotella</taxon>
    </lineage>
</organism>
<dbReference type="GO" id="GO:0060294">
    <property type="term" value="P:cilium movement involved in cell motility"/>
    <property type="evidence" value="ECO:0007669"/>
    <property type="project" value="UniProtKB-ARBA"/>
</dbReference>
<dbReference type="Gene3D" id="1.10.8.1220">
    <property type="match status" value="1"/>
</dbReference>
<dbReference type="Pfam" id="PF17852">
    <property type="entry name" value="Dynein_AAA_lid"/>
    <property type="match status" value="1"/>
</dbReference>
<dbReference type="Pfam" id="PF18199">
    <property type="entry name" value="Dynein_C"/>
    <property type="match status" value="1"/>
</dbReference>
<dbReference type="FunFam" id="1.10.8.1220:FF:000001">
    <property type="entry name" value="Dynein axonemal heavy chain 5"/>
    <property type="match status" value="1"/>
</dbReference>
<reference evidence="19 20" key="1">
    <citation type="submission" date="2024-10" db="EMBL/GenBank/DDBJ databases">
        <title>Updated reference genomes for cyclostephanoid diatoms.</title>
        <authorList>
            <person name="Roberts W.R."/>
            <person name="Alverson A.J."/>
        </authorList>
    </citation>
    <scope>NUCLEOTIDE SEQUENCE [LARGE SCALE GENOMIC DNA]</scope>
    <source>
        <strain evidence="19 20">AJA010-31</strain>
    </source>
</reference>
<dbReference type="GO" id="GO:0005524">
    <property type="term" value="F:ATP binding"/>
    <property type="evidence" value="ECO:0007669"/>
    <property type="project" value="UniProtKB-KW"/>
</dbReference>
<dbReference type="Gene3D" id="1.10.287.2620">
    <property type="match status" value="1"/>
</dbReference>
<evidence type="ECO:0000256" key="8">
    <source>
        <dbReference type="ARBA" id="ARBA00023017"/>
    </source>
</evidence>
<keyword evidence="7" id="KW-0067">ATP-binding</keyword>
<dbReference type="InterPro" id="IPR042222">
    <property type="entry name" value="Dynein_2_N"/>
</dbReference>
<evidence type="ECO:0000256" key="1">
    <source>
        <dbReference type="ARBA" id="ARBA00004430"/>
    </source>
</evidence>
<dbReference type="GO" id="GO:0005858">
    <property type="term" value="C:axonemal dynein complex"/>
    <property type="evidence" value="ECO:0007669"/>
    <property type="project" value="UniProtKB-ARBA"/>
</dbReference>
<dbReference type="Pfam" id="PF18198">
    <property type="entry name" value="AAA_lid_11"/>
    <property type="match status" value="1"/>
</dbReference>
<evidence type="ECO:0000256" key="14">
    <source>
        <dbReference type="ARBA" id="ARBA00054075"/>
    </source>
</evidence>
<feature type="domain" description="AAA+ ATPase" evidence="18">
    <location>
        <begin position="2483"/>
        <end position="2638"/>
    </location>
</feature>
<dbReference type="EMBL" id="JALLPJ020001153">
    <property type="protein sequence ID" value="KAL3775460.1"/>
    <property type="molecule type" value="Genomic_DNA"/>
</dbReference>
<dbReference type="Pfam" id="PF03028">
    <property type="entry name" value="Dynein_heavy"/>
    <property type="match status" value="1"/>
</dbReference>
<evidence type="ECO:0000259" key="18">
    <source>
        <dbReference type="SMART" id="SM00382"/>
    </source>
</evidence>
<keyword evidence="20" id="KW-1185">Reference proteome</keyword>
<dbReference type="Pfam" id="PF12781">
    <property type="entry name" value="AAA_9"/>
    <property type="match status" value="1"/>
</dbReference>
<evidence type="ECO:0000256" key="13">
    <source>
        <dbReference type="ARBA" id="ARBA00023273"/>
    </source>
</evidence>
<dbReference type="InterPro" id="IPR041658">
    <property type="entry name" value="AAA_lid_11"/>
</dbReference>
<keyword evidence="11" id="KW-0505">Motor protein</keyword>
<evidence type="ECO:0000256" key="6">
    <source>
        <dbReference type="ARBA" id="ARBA00022741"/>
    </source>
</evidence>